<keyword evidence="2" id="KW-0964">Secreted</keyword>
<dbReference type="GO" id="GO:0005576">
    <property type="term" value="C:extracellular region"/>
    <property type="evidence" value="ECO:0007669"/>
    <property type="project" value="UniProtKB-SubCell"/>
</dbReference>
<evidence type="ECO:0000313" key="10">
    <source>
        <dbReference type="Proteomes" id="UP000801492"/>
    </source>
</evidence>
<comment type="caution">
    <text evidence="9">The sequence shown here is derived from an EMBL/GenBank/DDBJ whole genome shotgun (WGS) entry which is preliminary data.</text>
</comment>
<reference evidence="9" key="1">
    <citation type="submission" date="2019-08" db="EMBL/GenBank/DDBJ databases">
        <title>The genome of the North American firefly Photinus pyralis.</title>
        <authorList>
            <consortium name="Photinus pyralis genome working group"/>
            <person name="Fallon T.R."/>
            <person name="Sander Lower S.E."/>
            <person name="Weng J.-K."/>
        </authorList>
    </citation>
    <scope>NUCLEOTIDE SEQUENCE</scope>
    <source>
        <strain evidence="9">TRF0915ILg1</strain>
        <tissue evidence="9">Whole body</tissue>
    </source>
</reference>
<feature type="domain" description="Pacifastin" evidence="8">
    <location>
        <begin position="39"/>
        <end position="70"/>
    </location>
</feature>
<dbReference type="EMBL" id="VTPC01006842">
    <property type="protein sequence ID" value="KAF2894606.1"/>
    <property type="molecule type" value="Genomic_DNA"/>
</dbReference>
<dbReference type="Pfam" id="PF05375">
    <property type="entry name" value="Pacifastin_I"/>
    <property type="match status" value="1"/>
</dbReference>
<dbReference type="SUPFAM" id="SSF57283">
    <property type="entry name" value="PMP inhibitors"/>
    <property type="match status" value="1"/>
</dbReference>
<evidence type="ECO:0000256" key="2">
    <source>
        <dbReference type="ARBA" id="ARBA00022525"/>
    </source>
</evidence>
<feature type="chain" id="PRO_5035470868" description="Pacifastin domain-containing protein" evidence="7">
    <location>
        <begin position="21"/>
        <end position="114"/>
    </location>
</feature>
<sequence length="114" mass="13397">MQCSWFFCVLFCFLYQYVLIKTVEGKTPPTTQPPLQYGKCIPHQDYKVDCNRCWCNSQQIFVCTKMNCKDIPRQFWEKVKLTGSRRPKTRSAFLTLITIPFIAGPLFRAGRLNF</sequence>
<comment type="similarity">
    <text evidence="6">Belongs to the protease inhibitor I19 family.</text>
</comment>
<keyword evidence="5" id="KW-1015">Disulfide bond</keyword>
<dbReference type="InterPro" id="IPR008037">
    <property type="entry name" value="Pacifastin_dom"/>
</dbReference>
<dbReference type="AlphaFoldDB" id="A0A8K0CZW2"/>
<evidence type="ECO:0000313" key="9">
    <source>
        <dbReference type="EMBL" id="KAF2894606.1"/>
    </source>
</evidence>
<evidence type="ECO:0000256" key="1">
    <source>
        <dbReference type="ARBA" id="ARBA00004613"/>
    </source>
</evidence>
<keyword evidence="10" id="KW-1185">Reference proteome</keyword>
<feature type="signal peptide" evidence="7">
    <location>
        <begin position="1"/>
        <end position="20"/>
    </location>
</feature>
<accession>A0A8K0CZW2</accession>
<keyword evidence="3" id="KW-0646">Protease inhibitor</keyword>
<keyword evidence="4" id="KW-0722">Serine protease inhibitor</keyword>
<name>A0A8K0CZW2_IGNLU</name>
<organism evidence="9 10">
    <name type="scientific">Ignelater luminosus</name>
    <name type="common">Cucubano</name>
    <name type="synonym">Pyrophorus luminosus</name>
    <dbReference type="NCBI Taxonomy" id="2038154"/>
    <lineage>
        <taxon>Eukaryota</taxon>
        <taxon>Metazoa</taxon>
        <taxon>Ecdysozoa</taxon>
        <taxon>Arthropoda</taxon>
        <taxon>Hexapoda</taxon>
        <taxon>Insecta</taxon>
        <taxon>Pterygota</taxon>
        <taxon>Neoptera</taxon>
        <taxon>Endopterygota</taxon>
        <taxon>Coleoptera</taxon>
        <taxon>Polyphaga</taxon>
        <taxon>Elateriformia</taxon>
        <taxon>Elateroidea</taxon>
        <taxon>Elateridae</taxon>
        <taxon>Agrypninae</taxon>
        <taxon>Pyrophorini</taxon>
        <taxon>Ignelater</taxon>
    </lineage>
</organism>
<evidence type="ECO:0000256" key="3">
    <source>
        <dbReference type="ARBA" id="ARBA00022690"/>
    </source>
</evidence>
<evidence type="ECO:0000256" key="5">
    <source>
        <dbReference type="ARBA" id="ARBA00023157"/>
    </source>
</evidence>
<evidence type="ECO:0000256" key="4">
    <source>
        <dbReference type="ARBA" id="ARBA00022900"/>
    </source>
</evidence>
<dbReference type="Proteomes" id="UP000801492">
    <property type="component" value="Unassembled WGS sequence"/>
</dbReference>
<protein>
    <recommendedName>
        <fullName evidence="8">Pacifastin domain-containing protein</fullName>
    </recommendedName>
</protein>
<gene>
    <name evidence="9" type="ORF">ILUMI_11572</name>
</gene>
<comment type="subcellular location">
    <subcellularLocation>
        <location evidence="1">Secreted</location>
    </subcellularLocation>
</comment>
<dbReference type="InterPro" id="IPR036201">
    <property type="entry name" value="Pacifastin_dom_sf"/>
</dbReference>
<keyword evidence="7" id="KW-0732">Signal</keyword>
<proteinExistence type="inferred from homology"/>
<dbReference type="OrthoDB" id="7168090at2759"/>
<dbReference type="GO" id="GO:0004867">
    <property type="term" value="F:serine-type endopeptidase inhibitor activity"/>
    <property type="evidence" value="ECO:0007669"/>
    <property type="project" value="UniProtKB-KW"/>
</dbReference>
<evidence type="ECO:0000256" key="6">
    <source>
        <dbReference type="ARBA" id="ARBA00029459"/>
    </source>
</evidence>
<evidence type="ECO:0000259" key="8">
    <source>
        <dbReference type="Pfam" id="PF05375"/>
    </source>
</evidence>
<evidence type="ECO:0000256" key="7">
    <source>
        <dbReference type="SAM" id="SignalP"/>
    </source>
</evidence>